<keyword evidence="8" id="KW-0961">Cell wall biogenesis/degradation</keyword>
<evidence type="ECO:0000256" key="13">
    <source>
        <dbReference type="ARBA" id="ARBA00076024"/>
    </source>
</evidence>
<evidence type="ECO:0000256" key="6">
    <source>
        <dbReference type="ARBA" id="ARBA00023034"/>
    </source>
</evidence>
<evidence type="ECO:0000256" key="12">
    <source>
        <dbReference type="ARBA" id="ARBA00066505"/>
    </source>
</evidence>
<evidence type="ECO:0000256" key="14">
    <source>
        <dbReference type="SAM" id="MobiDB-lite"/>
    </source>
</evidence>
<keyword evidence="2" id="KW-0328">Glycosyltransferase</keyword>
<evidence type="ECO:0000256" key="1">
    <source>
        <dbReference type="ARBA" id="ARBA00004653"/>
    </source>
</evidence>
<feature type="region of interest" description="Disordered" evidence="14">
    <location>
        <begin position="40"/>
        <end position="73"/>
    </location>
</feature>
<dbReference type="GO" id="GO:0047259">
    <property type="term" value="F:glucomannan 4-beta-mannosyltransferase activity"/>
    <property type="evidence" value="ECO:0007669"/>
    <property type="project" value="UniProtKB-EC"/>
</dbReference>
<feature type="region of interest" description="Disordered" evidence="14">
    <location>
        <begin position="148"/>
        <end position="193"/>
    </location>
</feature>
<dbReference type="InterPro" id="IPR001173">
    <property type="entry name" value="Glyco_trans_2-like"/>
</dbReference>
<keyword evidence="3" id="KW-0808">Transferase</keyword>
<name>A0A835T913_CHLIN</name>
<feature type="transmembrane region" description="Helical" evidence="15">
    <location>
        <begin position="560"/>
        <end position="583"/>
    </location>
</feature>
<keyword evidence="7 15" id="KW-0472">Membrane</keyword>
<evidence type="ECO:0000256" key="2">
    <source>
        <dbReference type="ARBA" id="ARBA00022676"/>
    </source>
</evidence>
<keyword evidence="4 15" id="KW-0812">Transmembrane</keyword>
<dbReference type="Pfam" id="PF13632">
    <property type="entry name" value="Glyco_trans_2_3"/>
    <property type="match status" value="1"/>
</dbReference>
<feature type="domain" description="Glycosyltransferase 2-like" evidence="16">
    <location>
        <begin position="336"/>
        <end position="553"/>
    </location>
</feature>
<comment type="catalytic activity">
    <reaction evidence="9">
        <text>GDP-mannose + (glucomannan)n = GDP + (glucomannan)n+1.</text>
        <dbReference type="EC" id="2.4.1.32"/>
    </reaction>
</comment>
<accession>A0A835T913</accession>
<gene>
    <name evidence="17" type="ORF">HXX76_005181</name>
</gene>
<keyword evidence="5 15" id="KW-1133">Transmembrane helix</keyword>
<feature type="transmembrane region" description="Helical" evidence="15">
    <location>
        <begin position="501"/>
        <end position="526"/>
    </location>
</feature>
<evidence type="ECO:0000256" key="8">
    <source>
        <dbReference type="ARBA" id="ARBA00023316"/>
    </source>
</evidence>
<evidence type="ECO:0000256" key="10">
    <source>
        <dbReference type="ARBA" id="ARBA00056537"/>
    </source>
</evidence>
<dbReference type="PANTHER" id="PTHR32044:SF80">
    <property type="entry name" value="XYLOGLUCAN GLYCOSYLTRANSFERASE 2-RELATED"/>
    <property type="match status" value="1"/>
</dbReference>
<dbReference type="FunFam" id="3.90.550.10:FF:000057">
    <property type="entry name" value="Glycosyltransferase-like protein, family 2"/>
    <property type="match status" value="1"/>
</dbReference>
<feature type="compositionally biased region" description="Gly residues" evidence="14">
    <location>
        <begin position="148"/>
        <end position="158"/>
    </location>
</feature>
<evidence type="ECO:0000256" key="7">
    <source>
        <dbReference type="ARBA" id="ARBA00023136"/>
    </source>
</evidence>
<dbReference type="GO" id="GO:0071555">
    <property type="term" value="P:cell wall organization"/>
    <property type="evidence" value="ECO:0007669"/>
    <property type="project" value="UniProtKB-KW"/>
</dbReference>
<evidence type="ECO:0000313" key="17">
    <source>
        <dbReference type="EMBL" id="KAG2438633.1"/>
    </source>
</evidence>
<proteinExistence type="inferred from homology"/>
<evidence type="ECO:0000259" key="16">
    <source>
        <dbReference type="Pfam" id="PF13632"/>
    </source>
</evidence>
<comment type="similarity">
    <text evidence="11">Belongs to the glycosyltransferase 2 family. Plant cellulose synthase-like A subfamily.</text>
</comment>
<evidence type="ECO:0000256" key="5">
    <source>
        <dbReference type="ARBA" id="ARBA00022989"/>
    </source>
</evidence>
<comment type="subcellular location">
    <subcellularLocation>
        <location evidence="1">Golgi apparatus membrane</location>
        <topology evidence="1">Multi-pass membrane protein</topology>
    </subcellularLocation>
</comment>
<dbReference type="SUPFAM" id="SSF53448">
    <property type="entry name" value="Nucleotide-diphospho-sugar transferases"/>
    <property type="match status" value="1"/>
</dbReference>
<evidence type="ECO:0000313" key="18">
    <source>
        <dbReference type="Proteomes" id="UP000650467"/>
    </source>
</evidence>
<dbReference type="GO" id="GO:0000139">
    <property type="term" value="C:Golgi membrane"/>
    <property type="evidence" value="ECO:0007669"/>
    <property type="project" value="UniProtKB-SubCell"/>
</dbReference>
<protein>
    <recommendedName>
        <fullName evidence="12">glucomannan 4-beta-mannosyltransferase</fullName>
        <ecNumber evidence="12">2.4.1.32</ecNumber>
    </recommendedName>
    <alternativeName>
        <fullName evidence="13">Glucomannan synthase</fullName>
    </alternativeName>
</protein>
<organism evidence="17 18">
    <name type="scientific">Chlamydomonas incerta</name>
    <dbReference type="NCBI Taxonomy" id="51695"/>
    <lineage>
        <taxon>Eukaryota</taxon>
        <taxon>Viridiplantae</taxon>
        <taxon>Chlorophyta</taxon>
        <taxon>core chlorophytes</taxon>
        <taxon>Chlorophyceae</taxon>
        <taxon>CS clade</taxon>
        <taxon>Chlamydomonadales</taxon>
        <taxon>Chlamydomonadaceae</taxon>
        <taxon>Chlamydomonas</taxon>
    </lineage>
</organism>
<comment type="function">
    <text evidence="10">Probable mannan synthase which consists of a 4-beta-mannosyltransferase activity on mannan using GDP-mannose. The beta-1,4-mannan product is the backbone for galactomannan synthesis by galactomannan galactosyltransferase. Galactomannan is a noncellulosic polysaccharides of plant cell wall.</text>
</comment>
<evidence type="ECO:0000256" key="9">
    <source>
        <dbReference type="ARBA" id="ARBA00051800"/>
    </source>
</evidence>
<feature type="compositionally biased region" description="Basic and acidic residues" evidence="14">
    <location>
        <begin position="48"/>
        <end position="73"/>
    </location>
</feature>
<keyword evidence="6" id="KW-0333">Golgi apparatus</keyword>
<dbReference type="EMBL" id="JAEHOC010000009">
    <property type="protein sequence ID" value="KAG2438633.1"/>
    <property type="molecule type" value="Genomic_DNA"/>
</dbReference>
<reference evidence="17" key="1">
    <citation type="journal article" date="2020" name="bioRxiv">
        <title>Comparative genomics of Chlamydomonas.</title>
        <authorList>
            <person name="Craig R.J."/>
            <person name="Hasan A.R."/>
            <person name="Ness R.W."/>
            <person name="Keightley P.D."/>
        </authorList>
    </citation>
    <scope>NUCLEOTIDE SEQUENCE</scope>
    <source>
        <strain evidence="17">SAG 7.73</strain>
    </source>
</reference>
<comment type="caution">
    <text evidence="17">The sequence shown here is derived from an EMBL/GenBank/DDBJ whole genome shotgun (WGS) entry which is preliminary data.</text>
</comment>
<dbReference type="PANTHER" id="PTHR32044">
    <property type="entry name" value="GLUCOMANNAN 4-BETA-MANNOSYLTRANSFERASE 9"/>
    <property type="match status" value="1"/>
</dbReference>
<evidence type="ECO:0000256" key="11">
    <source>
        <dbReference type="ARBA" id="ARBA00060879"/>
    </source>
</evidence>
<dbReference type="Gene3D" id="3.90.550.10">
    <property type="entry name" value="Spore Coat Polysaccharide Biosynthesis Protein SpsA, Chain A"/>
    <property type="match status" value="1"/>
</dbReference>
<evidence type="ECO:0000256" key="3">
    <source>
        <dbReference type="ARBA" id="ARBA00022679"/>
    </source>
</evidence>
<dbReference type="EC" id="2.4.1.32" evidence="12"/>
<dbReference type="OrthoDB" id="72851at2759"/>
<sequence>MIFYLSLGVLFTIYALDLIWLVGVAAMARSAEVAALLRKRSQARTGKRQQERQKKKQEKDAKKKEQQKDKDKELVKAVADVGGVAAVDGGGSGGAKVAPGGAAASHATAAAAAAAATALPISSARYIRPPAGAVTVPGTGGGGGAAGAMGGVLGGSPGGSSEFCSTDADSGSSRDNDDDDDDGSSSTDGDDGLARAEIITGPAAAAAGHGGAAAAAAAAAANGTTAITVPEDPWAGGQPPKVLLQLPMYNEEAHAAAIIQACCRIRYPRDRLLIQVLDDSTKEAVRQRVDAAAAACIEEGHPVQVMRRDNRSGFKAGAMVEGLNRVEGLGYEYCAIFDADFSPPADFLEETIPVMHRDRRLAYVQTRWAFSNAGQSFLTWAQKVNLCFHFDVEQRARSYLGWFFNFNGTAGVWRIQSIHDAGGWQSDTVVEDMDLSLRCYLRGWNALYLPHVDNPNELPCTLSSYKTQQFRWLSGPMQILIKSFSNIWHAKDISLGRRVNAFWFFLRYLLFAAITVGVLAVPPVALWVEAWDWSWPQIYFIVSINFALAVYLYVTPFSVFYLFFSVAIGYFKLWAMVSGLLGLEKSKTWKVTQKFGAKQAGGGLLHRIHKPYALETCLAVYYGGMAAAAGVYGSWIMLGYCALMALVFLVISFGDAYM</sequence>
<dbReference type="Proteomes" id="UP000650467">
    <property type="component" value="Unassembled WGS sequence"/>
</dbReference>
<feature type="transmembrane region" description="Helical" evidence="15">
    <location>
        <begin position="637"/>
        <end position="657"/>
    </location>
</feature>
<feature type="compositionally biased region" description="Acidic residues" evidence="14">
    <location>
        <begin position="176"/>
        <end position="191"/>
    </location>
</feature>
<dbReference type="InterPro" id="IPR029044">
    <property type="entry name" value="Nucleotide-diphossugar_trans"/>
</dbReference>
<keyword evidence="18" id="KW-1185">Reference proteome</keyword>
<dbReference type="AlphaFoldDB" id="A0A835T913"/>
<feature type="transmembrane region" description="Helical" evidence="15">
    <location>
        <begin position="538"/>
        <end position="554"/>
    </location>
</feature>
<evidence type="ECO:0000256" key="4">
    <source>
        <dbReference type="ARBA" id="ARBA00022692"/>
    </source>
</evidence>
<evidence type="ECO:0000256" key="15">
    <source>
        <dbReference type="SAM" id="Phobius"/>
    </source>
</evidence>